<evidence type="ECO:0000256" key="9">
    <source>
        <dbReference type="ARBA" id="ARBA00023204"/>
    </source>
</evidence>
<dbReference type="GO" id="GO:0005634">
    <property type="term" value="C:nucleus"/>
    <property type="evidence" value="ECO:0007669"/>
    <property type="project" value="TreeGrafter"/>
</dbReference>
<dbReference type="Gene3D" id="3.40.50.300">
    <property type="entry name" value="P-loop containing nucleotide triphosphate hydrolases"/>
    <property type="match status" value="1"/>
</dbReference>
<dbReference type="GO" id="GO:0005524">
    <property type="term" value="F:ATP binding"/>
    <property type="evidence" value="ECO:0007669"/>
    <property type="project" value="InterPro"/>
</dbReference>
<keyword evidence="7" id="KW-0067">ATP-binding</keyword>
<gene>
    <name evidence="14" type="ORF">QBZ16_004428</name>
</gene>
<dbReference type="AlphaFoldDB" id="A0AAD9ML60"/>
<keyword evidence="15" id="KW-1185">Reference proteome</keyword>
<evidence type="ECO:0000256" key="10">
    <source>
        <dbReference type="ARBA" id="ARBA00023242"/>
    </source>
</evidence>
<dbReference type="EMBL" id="JASFZW010000006">
    <property type="protein sequence ID" value="KAK2077583.1"/>
    <property type="molecule type" value="Genomic_DNA"/>
</dbReference>
<evidence type="ECO:0000256" key="8">
    <source>
        <dbReference type="ARBA" id="ARBA00023125"/>
    </source>
</evidence>
<comment type="caution">
    <text evidence="14">The sequence shown here is derived from an EMBL/GenBank/DDBJ whole genome shotgun (WGS) entry which is preliminary data.</text>
</comment>
<evidence type="ECO:0000313" key="14">
    <source>
        <dbReference type="EMBL" id="KAK2077583.1"/>
    </source>
</evidence>
<evidence type="ECO:0000256" key="4">
    <source>
        <dbReference type="ARBA" id="ARBA00022763"/>
    </source>
</evidence>
<dbReference type="CDD" id="cd22254">
    <property type="entry name" value="CSB_WHD"/>
    <property type="match status" value="1"/>
</dbReference>
<dbReference type="InterPro" id="IPR027417">
    <property type="entry name" value="P-loop_NTPase"/>
</dbReference>
<proteinExistence type="inferred from homology"/>
<dbReference type="PANTHER" id="PTHR45629:SF7">
    <property type="entry name" value="DNA EXCISION REPAIR PROTEIN ERCC-6-RELATED"/>
    <property type="match status" value="1"/>
</dbReference>
<evidence type="ECO:0000256" key="6">
    <source>
        <dbReference type="ARBA" id="ARBA00022806"/>
    </source>
</evidence>
<evidence type="ECO:0000256" key="3">
    <source>
        <dbReference type="ARBA" id="ARBA00022741"/>
    </source>
</evidence>
<dbReference type="InterPro" id="IPR058951">
    <property type="entry name" value="WHD_Rad26_CSB-like"/>
</dbReference>
<feature type="domain" description="Helicase C-terminal" evidence="13">
    <location>
        <begin position="672"/>
        <end position="831"/>
    </location>
</feature>
<keyword evidence="10" id="KW-0539">Nucleus</keyword>
<sequence>MAPDAEAELEGLGVTNVASDALQSAIVEESCPPTQAAELGPGEARRDLLGDYRRIAWELRTVNERVDAEAGQNALESALLQHRQAELQSALEDAGGALDAAGIARPASQDEAQESGDSPRKPGGKKRPKNLHPSAEPQATELEEFDMFSAADGQAPRGGDTGLVETERDRLIRLGVLTPFDDVRGFERRVLRTEVDPEASIRRAAAKMDALQRGRHTARLMDASELPQPERAPIRVEESYWKQGASQYVRPALKRRRKSRRLGASVDDEPDDTLAQDFEARRLQAAREAGRGIVGGRASVDDERPGAPLSPRSGSEERDTDASDGAPGSSPDPDSSPDPSPPKPRLEMVEFEGGFRMRGELYDSLFEYQRTAVKWLWELHTQRAGGILGDEMGLGKTVQVAAFLSGLVTSGLYRPSLIVCPATVLRQWLRELRAWAPELRVSVEVQGGALGEALRWPTGLVLTSYERLRLSRDALLPVAWGYVVLDEGHRIRNPDTDITLTAKQAATVHRLILTGAPIQNRLTELWSLFDFVFPGRLGTLPVFQAEFGLPIAAGGYANASALQVSTAYRCAVVLRDLVAPYLLRRRKSDVALALPPKSERVLFCTLTEAQRDVYRAYLASRDLRDIFEGRRAALAGIDILRKVCNHPDLLDRARWEGSEDYGAPARSGKMLVLDKILAVWSAQRHKVLVFTQTQQMLDIIEKMVIARNYSYHRMDGGTPVPQRAPLIDDFNANPDVFLFLLTTRVGGLGVNLTGADRVVVFDPDWNFSTDVQARERAWRIGQRREVTIYRFIVGGTIEEKIYHRQVYKHFLSDKVLRDPRQRRFFKSKDMQDLFTLGSEYQGASETAEMFTGAEIGYDAEKREEGAGAEQHLPVEKEENGEGTTELGPPASGPAKVAGEASPGDDDDASLRNIGLSAEEAAPAAEPAPDATSETALLKQLFEGAALHGALDHAAIEGANDPARLAIDREAGRVAKAAVEALRASRAALASAPISQPTWTGRFGGAAPPPAPRFGRPPSAAGERDASPSGSELLARMRARGGRASPSGRSSPAPQAADGAAQTAGGQRAQRIAAQVVRYLESVGGSAPSEAIIEQFGAGLPAADLPTFRGVLKSVANLRRVNAGRIWVLKQEFQGLVATE</sequence>
<dbReference type="Pfam" id="PF25875">
    <property type="entry name" value="WHD_Rad26_CSB"/>
    <property type="match status" value="1"/>
</dbReference>
<dbReference type="PROSITE" id="PS51192">
    <property type="entry name" value="HELICASE_ATP_BIND_1"/>
    <property type="match status" value="1"/>
</dbReference>
<dbReference type="InterPro" id="IPR050496">
    <property type="entry name" value="SNF2_RAD54_helicase_repair"/>
</dbReference>
<feature type="compositionally biased region" description="Low complexity" evidence="11">
    <location>
        <begin position="323"/>
        <end position="333"/>
    </location>
</feature>
<name>A0AAD9ML60_PROWI</name>
<evidence type="ECO:0000256" key="5">
    <source>
        <dbReference type="ARBA" id="ARBA00022801"/>
    </source>
</evidence>
<dbReference type="PROSITE" id="PS51194">
    <property type="entry name" value="HELICASE_CTER"/>
    <property type="match status" value="1"/>
</dbReference>
<dbReference type="Pfam" id="PF00176">
    <property type="entry name" value="SNF2-rel_dom"/>
    <property type="match status" value="1"/>
</dbReference>
<dbReference type="InterPro" id="IPR001650">
    <property type="entry name" value="Helicase_C-like"/>
</dbReference>
<evidence type="ECO:0000256" key="7">
    <source>
        <dbReference type="ARBA" id="ARBA00022840"/>
    </source>
</evidence>
<keyword evidence="5" id="KW-0378">Hydrolase</keyword>
<reference evidence="14" key="1">
    <citation type="submission" date="2021-01" db="EMBL/GenBank/DDBJ databases">
        <authorList>
            <person name="Eckstrom K.M.E."/>
        </authorList>
    </citation>
    <scope>NUCLEOTIDE SEQUENCE</scope>
    <source>
        <strain evidence="14">UVCC 0001</strain>
    </source>
</reference>
<feature type="region of interest" description="Disordered" evidence="11">
    <location>
        <begin position="995"/>
        <end position="1065"/>
    </location>
</feature>
<dbReference type="InterPro" id="IPR014001">
    <property type="entry name" value="Helicase_ATP-bd"/>
</dbReference>
<keyword evidence="6" id="KW-0347">Helicase</keyword>
<dbReference type="FunFam" id="3.40.50.10810:FF:000094">
    <property type="entry name" value="DNA excision repair protein ERCC-6"/>
    <property type="match status" value="1"/>
</dbReference>
<dbReference type="CDD" id="cd18000">
    <property type="entry name" value="DEXHc_ERCC6"/>
    <property type="match status" value="1"/>
</dbReference>
<protein>
    <submittedName>
        <fullName evidence="14">Uncharacterized protein</fullName>
    </submittedName>
</protein>
<keyword evidence="4" id="KW-0227">DNA damage</keyword>
<organism evidence="14 15">
    <name type="scientific">Prototheca wickerhamii</name>
    <dbReference type="NCBI Taxonomy" id="3111"/>
    <lineage>
        <taxon>Eukaryota</taxon>
        <taxon>Viridiplantae</taxon>
        <taxon>Chlorophyta</taxon>
        <taxon>core chlorophytes</taxon>
        <taxon>Trebouxiophyceae</taxon>
        <taxon>Chlorellales</taxon>
        <taxon>Chlorellaceae</taxon>
        <taxon>Prototheca</taxon>
    </lineage>
</organism>
<evidence type="ECO:0000256" key="1">
    <source>
        <dbReference type="ARBA" id="ARBA00004123"/>
    </source>
</evidence>
<dbReference type="GO" id="GO:0006283">
    <property type="term" value="P:transcription-coupled nucleotide-excision repair"/>
    <property type="evidence" value="ECO:0007669"/>
    <property type="project" value="TreeGrafter"/>
</dbReference>
<feature type="domain" description="Helicase ATP-binding" evidence="12">
    <location>
        <begin position="377"/>
        <end position="535"/>
    </location>
</feature>
<keyword evidence="9" id="KW-0234">DNA repair</keyword>
<dbReference type="SMART" id="SM00487">
    <property type="entry name" value="DEXDc"/>
    <property type="match status" value="1"/>
</dbReference>
<evidence type="ECO:0000259" key="13">
    <source>
        <dbReference type="PROSITE" id="PS51194"/>
    </source>
</evidence>
<feature type="region of interest" description="Disordered" evidence="11">
    <location>
        <begin position="252"/>
        <end position="276"/>
    </location>
</feature>
<accession>A0AAD9ML60</accession>
<dbReference type="InterPro" id="IPR038718">
    <property type="entry name" value="SNF2-like_sf"/>
</dbReference>
<feature type="region of interest" description="Disordered" evidence="11">
    <location>
        <begin position="103"/>
        <end position="134"/>
    </location>
</feature>
<dbReference type="Pfam" id="PF00271">
    <property type="entry name" value="Helicase_C"/>
    <property type="match status" value="1"/>
</dbReference>
<comment type="subcellular location">
    <subcellularLocation>
        <location evidence="1">Nucleus</location>
    </subcellularLocation>
</comment>
<feature type="region of interest" description="Disordered" evidence="11">
    <location>
        <begin position="863"/>
        <end position="910"/>
    </location>
</feature>
<dbReference type="SUPFAM" id="SSF52540">
    <property type="entry name" value="P-loop containing nucleoside triphosphate hydrolases"/>
    <property type="match status" value="2"/>
</dbReference>
<feature type="compositionally biased region" description="Pro residues" evidence="11">
    <location>
        <begin position="334"/>
        <end position="343"/>
    </location>
</feature>
<dbReference type="InterPro" id="IPR049730">
    <property type="entry name" value="SNF2/RAD54-like_C"/>
</dbReference>
<dbReference type="PANTHER" id="PTHR45629">
    <property type="entry name" value="SNF2/RAD54 FAMILY MEMBER"/>
    <property type="match status" value="1"/>
</dbReference>
<evidence type="ECO:0000259" key="12">
    <source>
        <dbReference type="PROSITE" id="PS51192"/>
    </source>
</evidence>
<dbReference type="InterPro" id="IPR000330">
    <property type="entry name" value="SNF2_N"/>
</dbReference>
<feature type="compositionally biased region" description="Basic residues" evidence="11">
    <location>
        <begin position="252"/>
        <end position="261"/>
    </location>
</feature>
<keyword evidence="3" id="KW-0547">Nucleotide-binding</keyword>
<comment type="similarity">
    <text evidence="2">Belongs to the SNF2/RAD54 helicase family.</text>
</comment>
<dbReference type="SMART" id="SM00490">
    <property type="entry name" value="HELICc"/>
    <property type="match status" value="1"/>
</dbReference>
<dbReference type="Gene3D" id="3.40.50.10810">
    <property type="entry name" value="Tandem AAA-ATPase domain"/>
    <property type="match status" value="1"/>
</dbReference>
<evidence type="ECO:0000256" key="2">
    <source>
        <dbReference type="ARBA" id="ARBA00007025"/>
    </source>
</evidence>
<dbReference type="GO" id="GO:0016787">
    <property type="term" value="F:hydrolase activity"/>
    <property type="evidence" value="ECO:0007669"/>
    <property type="project" value="UniProtKB-KW"/>
</dbReference>
<evidence type="ECO:0000256" key="11">
    <source>
        <dbReference type="SAM" id="MobiDB-lite"/>
    </source>
</evidence>
<dbReference type="Proteomes" id="UP001255856">
    <property type="component" value="Unassembled WGS sequence"/>
</dbReference>
<evidence type="ECO:0000313" key="15">
    <source>
        <dbReference type="Proteomes" id="UP001255856"/>
    </source>
</evidence>
<dbReference type="CDD" id="cd18793">
    <property type="entry name" value="SF2_C_SNF"/>
    <property type="match status" value="1"/>
</dbReference>
<feature type="region of interest" description="Disordered" evidence="11">
    <location>
        <begin position="289"/>
        <end position="346"/>
    </location>
</feature>
<keyword evidence="8" id="KW-0238">DNA-binding</keyword>
<feature type="compositionally biased region" description="Low complexity" evidence="11">
    <location>
        <begin position="1041"/>
        <end position="1065"/>
    </location>
</feature>
<dbReference type="GO" id="GO:0008094">
    <property type="term" value="F:ATP-dependent activity, acting on DNA"/>
    <property type="evidence" value="ECO:0007669"/>
    <property type="project" value="TreeGrafter"/>
</dbReference>